<gene>
    <name evidence="1" type="ORF">CSSPJE1EN1_LOCUS6956</name>
</gene>
<name>A0ABP0W6G2_9BRYO</name>
<keyword evidence="2" id="KW-1185">Reference proteome</keyword>
<dbReference type="Proteomes" id="UP001497444">
    <property type="component" value="Chromosome 14"/>
</dbReference>
<evidence type="ECO:0000313" key="1">
    <source>
        <dbReference type="EMBL" id="CAK9261478.1"/>
    </source>
</evidence>
<protein>
    <submittedName>
        <fullName evidence="1">Uncharacterized protein</fullName>
    </submittedName>
</protein>
<proteinExistence type="predicted"/>
<organism evidence="1 2">
    <name type="scientific">Sphagnum jensenii</name>
    <dbReference type="NCBI Taxonomy" id="128206"/>
    <lineage>
        <taxon>Eukaryota</taxon>
        <taxon>Viridiplantae</taxon>
        <taxon>Streptophyta</taxon>
        <taxon>Embryophyta</taxon>
        <taxon>Bryophyta</taxon>
        <taxon>Sphagnophytina</taxon>
        <taxon>Sphagnopsida</taxon>
        <taxon>Sphagnales</taxon>
        <taxon>Sphagnaceae</taxon>
        <taxon>Sphagnum</taxon>
    </lineage>
</organism>
<reference evidence="1" key="1">
    <citation type="submission" date="2024-02" db="EMBL/GenBank/DDBJ databases">
        <authorList>
            <consortium name="ELIXIR-Norway"/>
            <consortium name="Elixir Norway"/>
        </authorList>
    </citation>
    <scope>NUCLEOTIDE SEQUENCE</scope>
</reference>
<evidence type="ECO:0000313" key="2">
    <source>
        <dbReference type="Proteomes" id="UP001497444"/>
    </source>
</evidence>
<accession>A0ABP0W6G2</accession>
<dbReference type="EMBL" id="OZ020109">
    <property type="protein sequence ID" value="CAK9261478.1"/>
    <property type="molecule type" value="Genomic_DNA"/>
</dbReference>
<sequence>MSLKFQYSVHDLYTTSMKSEQDNEEDIYLSITIGHSFSQGLRSKQEAYLEKAGPGAMKQDFLSVSDPCCRLLTTGPCLGQ</sequence>